<dbReference type="SUPFAM" id="SSF48371">
    <property type="entry name" value="ARM repeat"/>
    <property type="match status" value="1"/>
</dbReference>
<dbReference type="InterPro" id="IPR016024">
    <property type="entry name" value="ARM-type_fold"/>
</dbReference>
<dbReference type="Pfam" id="PF13646">
    <property type="entry name" value="HEAT_2"/>
    <property type="match status" value="1"/>
</dbReference>
<dbReference type="PROSITE" id="PS50088">
    <property type="entry name" value="ANK_REPEAT"/>
    <property type="match status" value="1"/>
</dbReference>
<evidence type="ECO:0000313" key="5">
    <source>
        <dbReference type="Proteomes" id="UP001499990"/>
    </source>
</evidence>
<protein>
    <recommendedName>
        <fullName evidence="6">Ankyrin repeat domain-containing protein</fullName>
    </recommendedName>
</protein>
<dbReference type="SUPFAM" id="SSF48403">
    <property type="entry name" value="Ankyrin repeat"/>
    <property type="match status" value="1"/>
</dbReference>
<dbReference type="InterPro" id="IPR002110">
    <property type="entry name" value="Ankyrin_rpt"/>
</dbReference>
<dbReference type="Proteomes" id="UP001499990">
    <property type="component" value="Unassembled WGS sequence"/>
</dbReference>
<keyword evidence="2 3" id="KW-0040">ANK repeat</keyword>
<dbReference type="InterPro" id="IPR011989">
    <property type="entry name" value="ARM-like"/>
</dbReference>
<sequence>MSEERTTDLFEAVREGDTDAVVRLLRAGVPAEATDEDGQTALYLAAVEGETGIVRLLLAAGADPDRAGGVDATQLPLCAAACWGHDETVRALLAAGARPDLREEFGVTALTWAVREGHAGVIDSLLALGGADPDLPGPGGEPPLVLAARRGSPSCVRTMLDNGARGLEEALTEARRWLTLDVEQEMRQGLAVTHPGGPYETVVRRVAEDGGWTVIVELLDAEGRPVAGREQQTGHAAIATLLEDRLHMHTPFAELAERAMRHADPTDDDWTEVVSVLERRGDEDTFRAAAAWFNSGDELRQIFAADVLAQLGFGIDSKPFAARSLPLLRELAREARDPELIQSAVLALGHHGDPVALPEILRHAGHPDPEVRYRVTLALHGLVPGDHAEGIAALIALSKDTDDRVRDWATLCLAAVEADTPEIRKALAARLDDEDVDTEAEAARGLAMRQDPRAVDALVRILVEEDPDGYAHSTAVQALEYMEDERLRRRLESVTPRRR</sequence>
<name>A0ABP6S7L4_9ACTN</name>
<accession>A0ABP6S7L4</accession>
<dbReference type="Gene3D" id="1.25.10.10">
    <property type="entry name" value="Leucine-rich Repeat Variant"/>
    <property type="match status" value="1"/>
</dbReference>
<evidence type="ECO:0000256" key="1">
    <source>
        <dbReference type="ARBA" id="ARBA00022737"/>
    </source>
</evidence>
<dbReference type="SMART" id="SM00248">
    <property type="entry name" value="ANK"/>
    <property type="match status" value="5"/>
</dbReference>
<evidence type="ECO:0000256" key="2">
    <source>
        <dbReference type="ARBA" id="ARBA00023043"/>
    </source>
</evidence>
<dbReference type="PROSITE" id="PS50297">
    <property type="entry name" value="ANK_REP_REGION"/>
    <property type="match status" value="1"/>
</dbReference>
<proteinExistence type="predicted"/>
<comment type="caution">
    <text evidence="4">The sequence shown here is derived from an EMBL/GenBank/DDBJ whole genome shotgun (WGS) entry which is preliminary data.</text>
</comment>
<keyword evidence="5" id="KW-1185">Reference proteome</keyword>
<dbReference type="Gene3D" id="1.25.40.20">
    <property type="entry name" value="Ankyrin repeat-containing domain"/>
    <property type="match status" value="2"/>
</dbReference>
<dbReference type="PANTHER" id="PTHR24171">
    <property type="entry name" value="ANKYRIN REPEAT DOMAIN-CONTAINING PROTEIN 39-RELATED"/>
    <property type="match status" value="1"/>
</dbReference>
<evidence type="ECO:0008006" key="6">
    <source>
        <dbReference type="Google" id="ProtNLM"/>
    </source>
</evidence>
<reference evidence="5" key="1">
    <citation type="journal article" date="2019" name="Int. J. Syst. Evol. Microbiol.">
        <title>The Global Catalogue of Microorganisms (GCM) 10K type strain sequencing project: providing services to taxonomists for standard genome sequencing and annotation.</title>
        <authorList>
            <consortium name="The Broad Institute Genomics Platform"/>
            <consortium name="The Broad Institute Genome Sequencing Center for Infectious Disease"/>
            <person name="Wu L."/>
            <person name="Ma J."/>
        </authorList>
    </citation>
    <scope>NUCLEOTIDE SEQUENCE [LARGE SCALE GENOMIC DNA]</scope>
    <source>
        <strain evidence="5">JCM 9651</strain>
    </source>
</reference>
<dbReference type="InterPro" id="IPR004155">
    <property type="entry name" value="PBS_lyase_HEAT"/>
</dbReference>
<feature type="repeat" description="ANK" evidence="3">
    <location>
        <begin position="37"/>
        <end position="69"/>
    </location>
</feature>
<dbReference type="SMART" id="SM00567">
    <property type="entry name" value="EZ_HEAT"/>
    <property type="match status" value="3"/>
</dbReference>
<dbReference type="Pfam" id="PF00023">
    <property type="entry name" value="Ank"/>
    <property type="match status" value="1"/>
</dbReference>
<dbReference type="EMBL" id="BAAAYL010000001">
    <property type="protein sequence ID" value="GAA3370198.1"/>
    <property type="molecule type" value="Genomic_DNA"/>
</dbReference>
<dbReference type="Pfam" id="PF12796">
    <property type="entry name" value="Ank_2"/>
    <property type="match status" value="1"/>
</dbReference>
<keyword evidence="1" id="KW-0677">Repeat</keyword>
<gene>
    <name evidence="4" type="ORF">GCM10020367_15870</name>
</gene>
<evidence type="ECO:0000256" key="3">
    <source>
        <dbReference type="PROSITE-ProRule" id="PRU00023"/>
    </source>
</evidence>
<dbReference type="RefSeq" id="WP_345035468.1">
    <property type="nucleotide sequence ID" value="NZ_BAAAYL010000001.1"/>
</dbReference>
<evidence type="ECO:0000313" key="4">
    <source>
        <dbReference type="EMBL" id="GAA3370198.1"/>
    </source>
</evidence>
<organism evidence="4 5">
    <name type="scientific">Streptomyces sannanensis</name>
    <dbReference type="NCBI Taxonomy" id="285536"/>
    <lineage>
        <taxon>Bacteria</taxon>
        <taxon>Bacillati</taxon>
        <taxon>Actinomycetota</taxon>
        <taxon>Actinomycetes</taxon>
        <taxon>Kitasatosporales</taxon>
        <taxon>Streptomycetaceae</taxon>
        <taxon>Streptomyces</taxon>
    </lineage>
</organism>
<dbReference type="InterPro" id="IPR036770">
    <property type="entry name" value="Ankyrin_rpt-contain_sf"/>
</dbReference>